<dbReference type="PANTHER" id="PTHR30298">
    <property type="entry name" value="H REPEAT-ASSOCIATED PREDICTED TRANSPOSASE"/>
    <property type="match status" value="1"/>
</dbReference>
<evidence type="ECO:0000313" key="3">
    <source>
        <dbReference type="EMBL" id="GAA2197073.1"/>
    </source>
</evidence>
<dbReference type="Proteomes" id="UP001500432">
    <property type="component" value="Unassembled WGS sequence"/>
</dbReference>
<keyword evidence="4" id="KW-1185">Reference proteome</keyword>
<feature type="domain" description="Transposase IS4-like" evidence="1">
    <location>
        <begin position="117"/>
        <end position="343"/>
    </location>
</feature>
<evidence type="ECO:0000313" key="4">
    <source>
        <dbReference type="Proteomes" id="UP001500432"/>
    </source>
</evidence>
<reference evidence="3 4" key="1">
    <citation type="journal article" date="2019" name="Int. J. Syst. Evol. Microbiol.">
        <title>The Global Catalogue of Microorganisms (GCM) 10K type strain sequencing project: providing services to taxonomists for standard genome sequencing and annotation.</title>
        <authorList>
            <consortium name="The Broad Institute Genomics Platform"/>
            <consortium name="The Broad Institute Genome Sequencing Center for Infectious Disease"/>
            <person name="Wu L."/>
            <person name="Ma J."/>
        </authorList>
    </citation>
    <scope>NUCLEOTIDE SEQUENCE [LARGE SCALE GENOMIC DNA]</scope>
    <source>
        <strain evidence="3 4">JCM 16034</strain>
    </source>
</reference>
<dbReference type="InterPro" id="IPR002559">
    <property type="entry name" value="Transposase_11"/>
</dbReference>
<feature type="domain" description="H repeat-associated protein N-terminal" evidence="2">
    <location>
        <begin position="21"/>
        <end position="107"/>
    </location>
</feature>
<protein>
    <submittedName>
        <fullName evidence="3">ISAs1 family transposase</fullName>
    </submittedName>
</protein>
<accession>A0ABN3BLI6</accession>
<dbReference type="Pfam" id="PF13808">
    <property type="entry name" value="DDE_Tnp_1_assoc"/>
    <property type="match status" value="1"/>
</dbReference>
<evidence type="ECO:0000259" key="2">
    <source>
        <dbReference type="Pfam" id="PF13808"/>
    </source>
</evidence>
<gene>
    <name evidence="3" type="ORF">GCM10009849_04620</name>
</gene>
<organism evidence="3 4">
    <name type="scientific">Sinomonas flava</name>
    <dbReference type="NCBI Taxonomy" id="496857"/>
    <lineage>
        <taxon>Bacteria</taxon>
        <taxon>Bacillati</taxon>
        <taxon>Actinomycetota</taxon>
        <taxon>Actinomycetes</taxon>
        <taxon>Micrococcales</taxon>
        <taxon>Micrococcaceae</taxon>
        <taxon>Sinomonas</taxon>
    </lineage>
</organism>
<proteinExistence type="predicted"/>
<dbReference type="NCBIfam" id="NF033564">
    <property type="entry name" value="transpos_ISAs1"/>
    <property type="match status" value="1"/>
</dbReference>
<evidence type="ECO:0000259" key="1">
    <source>
        <dbReference type="Pfam" id="PF01609"/>
    </source>
</evidence>
<comment type="caution">
    <text evidence="3">The sequence shown here is derived from an EMBL/GenBank/DDBJ whole genome shotgun (WGS) entry which is preliminary data.</text>
</comment>
<sequence length="374" mass="40019">MPSSPIVPARAQLPEPSGLLAVFGTVPDPRHRRGVRHTLPSVLAVGAAAVLAYARSFAAIGEWVADQPGAALARLGVPDGRRPEESTIRRAFARLDADALDRAISAFLWTRTHRVQGRRVIAVDGKTVRGARTGATGAPHLVAAFDHGSGAVLGQLAVAAKSNEIPAVRDLLAAFDLTGTVVTVDAMHTQTDTAEFITATGGHYVVTVNGNQPSLHAACKALPWTEVPAHRTTETGHGRRATRTLKVIDAPAWVGFASAAQIAQLRRTVTRAGKKSVEVVCLITSAGHRQAPPETLAPWIRGHWGIENRLHWVRDVTYDEDRSQIRTGSAPQVMVTLRNTAISLLRLTGTSNIAKALRHHARHPGKAIEHLLTC</sequence>
<name>A0ABN3BLI6_9MICC</name>
<dbReference type="EMBL" id="BAAAQW010000002">
    <property type="protein sequence ID" value="GAA2197073.1"/>
    <property type="molecule type" value="Genomic_DNA"/>
</dbReference>
<dbReference type="RefSeq" id="WP_344298094.1">
    <property type="nucleotide sequence ID" value="NZ_BAAAQW010000002.1"/>
</dbReference>
<dbReference type="PANTHER" id="PTHR30298:SF0">
    <property type="entry name" value="PROTEIN YBFL-RELATED"/>
    <property type="match status" value="1"/>
</dbReference>
<dbReference type="Pfam" id="PF01609">
    <property type="entry name" value="DDE_Tnp_1"/>
    <property type="match status" value="1"/>
</dbReference>
<dbReference type="InterPro" id="IPR051698">
    <property type="entry name" value="Transposase_11-like"/>
</dbReference>
<dbReference type="InterPro" id="IPR047647">
    <property type="entry name" value="ISAs1_transpos"/>
</dbReference>
<dbReference type="InterPro" id="IPR032806">
    <property type="entry name" value="YbfD_N"/>
</dbReference>